<dbReference type="SMART" id="SM00868">
    <property type="entry name" value="zf-AD"/>
    <property type="match status" value="1"/>
</dbReference>
<feature type="domain" description="ZAD" evidence="13">
    <location>
        <begin position="11"/>
        <end position="89"/>
    </location>
</feature>
<feature type="compositionally biased region" description="Polar residues" evidence="11">
    <location>
        <begin position="231"/>
        <end position="240"/>
    </location>
</feature>
<evidence type="ECO:0000259" key="13">
    <source>
        <dbReference type="PROSITE" id="PS51915"/>
    </source>
</evidence>
<evidence type="ECO:0008006" key="15">
    <source>
        <dbReference type="Google" id="ProtNLM"/>
    </source>
</evidence>
<dbReference type="RefSeq" id="XP_011294949.2">
    <property type="nucleotide sequence ID" value="XM_011296647.3"/>
</dbReference>
<feature type="region of interest" description="Disordered" evidence="11">
    <location>
        <begin position="576"/>
        <end position="603"/>
    </location>
</feature>
<evidence type="ECO:0000256" key="3">
    <source>
        <dbReference type="ARBA" id="ARBA00022737"/>
    </source>
</evidence>
<feature type="compositionally biased region" description="Basic and acidic residues" evidence="11">
    <location>
        <begin position="172"/>
        <end position="185"/>
    </location>
</feature>
<feature type="domain" description="C2H2-type" evidence="12">
    <location>
        <begin position="436"/>
        <end position="464"/>
    </location>
</feature>
<dbReference type="PANTHER" id="PTHR24399:SF23">
    <property type="entry name" value="C2H2-TYPE DOMAIN-CONTAINING PROTEIN"/>
    <property type="match status" value="1"/>
</dbReference>
<gene>
    <name evidence="14" type="primary">101894057</name>
</gene>
<sequence length="603" mass="69386">MDAITHRNLQELCRACLKTLENNSDGITDNNNLLLPNLCQLFLCFTTMDVTKELAKFPKLLCQLCLNRLLDYDAFRKLTLKSTETLHQMLLRETIPTHAEQGRPTTMCTDDCDEILVKTENMSDEEDEIVPAVIIPENAINDAGDPEESWVKREEQLSNQEAAISTQETQEAEARDNKHDKINVKEEDDDNRLLLPELADMGLNIKPEPLFEATDTQFNEDSINHDDSFSQEDQASFETNPNEDGDENADNNNDNNADDNDNDAQGMVFNASNGNVSKNGQTLFRMLDGPPVHPDTRQIFFCNTCNKKFYKQLYLDAHIKGIHLGEKEPFHCIMCPLTFVSYSKLYLHRKSKHTKEKKTENEQNQRPKPQLKTSSDNKYLCELCQGTYSSRKAITEHIKRHKQIKEYVCQFCGVAKVTRTELNTHMRVHFRDMEKFPCPRCPQVFNHRNAISRHVKVVHEGERRYSCDYCSKKFSTRNSKVCHERLHTGEKPFTCAMCNKSFAQSESLKSHMKSHDKSLCKHICSYCSRRFITLKNLTDHEKRHTSDKPHICVVCSKGFHISEDLDKHYANCHADGKESISKKRRAAKKLLEPTSSSQSQHSK</sequence>
<comment type="subcellular location">
    <subcellularLocation>
        <location evidence="1">Nucleus</location>
    </subcellularLocation>
</comment>
<evidence type="ECO:0000259" key="12">
    <source>
        <dbReference type="PROSITE" id="PS50157"/>
    </source>
</evidence>
<keyword evidence="6" id="KW-0805">Transcription regulation</keyword>
<dbReference type="InterPro" id="IPR036236">
    <property type="entry name" value="Znf_C2H2_sf"/>
</dbReference>
<feature type="compositionally biased region" description="Polar residues" evidence="11">
    <location>
        <begin position="157"/>
        <end position="169"/>
    </location>
</feature>
<feature type="binding site" evidence="10">
    <location>
        <position position="13"/>
    </location>
    <ligand>
        <name>Zn(2+)</name>
        <dbReference type="ChEBI" id="CHEBI:29105"/>
    </ligand>
</feature>
<dbReference type="GO" id="GO:0005654">
    <property type="term" value="C:nucleoplasm"/>
    <property type="evidence" value="ECO:0007669"/>
    <property type="project" value="TreeGrafter"/>
</dbReference>
<evidence type="ECO:0000313" key="14">
    <source>
        <dbReference type="EnsemblMetazoa" id="MDOA002698-PB"/>
    </source>
</evidence>
<feature type="binding site" evidence="10">
    <location>
        <position position="16"/>
    </location>
    <ligand>
        <name>Zn(2+)</name>
        <dbReference type="ChEBI" id="CHEBI:29105"/>
    </ligand>
</feature>
<dbReference type="VEuPathDB" id="VectorBase:MDOA002698"/>
<proteinExistence type="predicted"/>
<feature type="domain" description="C2H2-type" evidence="12">
    <location>
        <begin position="493"/>
        <end position="515"/>
    </location>
</feature>
<evidence type="ECO:0000256" key="6">
    <source>
        <dbReference type="ARBA" id="ARBA00023015"/>
    </source>
</evidence>
<dbReference type="InterPro" id="IPR012934">
    <property type="entry name" value="Znf_AD"/>
</dbReference>
<feature type="domain" description="C2H2-type" evidence="12">
    <location>
        <begin position="465"/>
        <end position="492"/>
    </location>
</feature>
<dbReference type="Pfam" id="PF12874">
    <property type="entry name" value="zf-met"/>
    <property type="match status" value="1"/>
</dbReference>
<evidence type="ECO:0000256" key="4">
    <source>
        <dbReference type="ARBA" id="ARBA00022771"/>
    </source>
</evidence>
<dbReference type="STRING" id="7370.A0A1I8M9V1"/>
<dbReference type="SUPFAM" id="SSF57667">
    <property type="entry name" value="beta-beta-alpha zinc fingers"/>
    <property type="match status" value="5"/>
</dbReference>
<evidence type="ECO:0000256" key="9">
    <source>
        <dbReference type="PROSITE-ProRule" id="PRU00042"/>
    </source>
</evidence>
<dbReference type="PANTHER" id="PTHR24399">
    <property type="entry name" value="ZINC FINGER AND BTB DOMAIN-CONTAINING"/>
    <property type="match status" value="1"/>
</dbReference>
<evidence type="ECO:0000256" key="2">
    <source>
        <dbReference type="ARBA" id="ARBA00022723"/>
    </source>
</evidence>
<organism evidence="14">
    <name type="scientific">Musca domestica</name>
    <name type="common">House fly</name>
    <dbReference type="NCBI Taxonomy" id="7370"/>
    <lineage>
        <taxon>Eukaryota</taxon>
        <taxon>Metazoa</taxon>
        <taxon>Ecdysozoa</taxon>
        <taxon>Arthropoda</taxon>
        <taxon>Hexapoda</taxon>
        <taxon>Insecta</taxon>
        <taxon>Pterygota</taxon>
        <taxon>Neoptera</taxon>
        <taxon>Endopterygota</taxon>
        <taxon>Diptera</taxon>
        <taxon>Brachycera</taxon>
        <taxon>Muscomorpha</taxon>
        <taxon>Muscoidea</taxon>
        <taxon>Muscidae</taxon>
        <taxon>Musca</taxon>
    </lineage>
</organism>
<evidence type="ECO:0000256" key="11">
    <source>
        <dbReference type="SAM" id="MobiDB-lite"/>
    </source>
</evidence>
<feature type="domain" description="C2H2-type" evidence="12">
    <location>
        <begin position="330"/>
        <end position="358"/>
    </location>
</feature>
<keyword evidence="4 9" id="KW-0863">Zinc-finger</keyword>
<feature type="domain" description="C2H2-type" evidence="12">
    <location>
        <begin position="550"/>
        <end position="578"/>
    </location>
</feature>
<feature type="region of interest" description="Disordered" evidence="11">
    <location>
        <begin position="138"/>
        <end position="189"/>
    </location>
</feature>
<feature type="region of interest" description="Disordered" evidence="11">
    <location>
        <begin position="220"/>
        <end position="275"/>
    </location>
</feature>
<feature type="binding site" evidence="10">
    <location>
        <position position="65"/>
    </location>
    <ligand>
        <name>Zn(2+)</name>
        <dbReference type="ChEBI" id="CHEBI:29105"/>
    </ligand>
</feature>
<dbReference type="KEGG" id="mde:101894057"/>
<dbReference type="VEuPathDB" id="VectorBase:MDOMA2_000658"/>
<reference evidence="14" key="1">
    <citation type="submission" date="2020-05" db="UniProtKB">
        <authorList>
            <consortium name="EnsemblMetazoa"/>
        </authorList>
    </citation>
    <scope>IDENTIFICATION</scope>
    <source>
        <strain evidence="14">Aabys</strain>
    </source>
</reference>
<dbReference type="OrthoDB" id="6077919at2759"/>
<feature type="domain" description="C2H2-type" evidence="12">
    <location>
        <begin position="522"/>
        <end position="549"/>
    </location>
</feature>
<dbReference type="InterPro" id="IPR013087">
    <property type="entry name" value="Znf_C2H2_type"/>
</dbReference>
<dbReference type="EnsemblMetazoa" id="MDOA002698-RB">
    <property type="protein sequence ID" value="MDOA002698-PB"/>
    <property type="gene ID" value="MDOA002698"/>
</dbReference>
<feature type="domain" description="C2H2-type" evidence="12">
    <location>
        <begin position="379"/>
        <end position="406"/>
    </location>
</feature>
<dbReference type="SMART" id="SM00355">
    <property type="entry name" value="ZnF_C2H2"/>
    <property type="match status" value="9"/>
</dbReference>
<evidence type="ECO:0000256" key="10">
    <source>
        <dbReference type="PROSITE-ProRule" id="PRU01263"/>
    </source>
</evidence>
<evidence type="ECO:0000256" key="1">
    <source>
        <dbReference type="ARBA" id="ARBA00004123"/>
    </source>
</evidence>
<keyword evidence="8" id="KW-0539">Nucleus</keyword>
<accession>A0A1I8M9V1</accession>
<evidence type="ECO:0000256" key="8">
    <source>
        <dbReference type="ARBA" id="ARBA00023242"/>
    </source>
</evidence>
<feature type="compositionally biased region" description="Polar residues" evidence="11">
    <location>
        <begin position="593"/>
        <end position="603"/>
    </location>
</feature>
<keyword evidence="2 10" id="KW-0479">Metal-binding</keyword>
<evidence type="ECO:0000256" key="5">
    <source>
        <dbReference type="ARBA" id="ARBA00022833"/>
    </source>
</evidence>
<feature type="domain" description="C2H2-type" evidence="12">
    <location>
        <begin position="407"/>
        <end position="434"/>
    </location>
</feature>
<feature type="domain" description="C2H2-type" evidence="12">
    <location>
        <begin position="300"/>
        <end position="328"/>
    </location>
</feature>
<feature type="binding site" evidence="10">
    <location>
        <position position="62"/>
    </location>
    <ligand>
        <name>Zn(2+)</name>
        <dbReference type="ChEBI" id="CHEBI:29105"/>
    </ligand>
</feature>
<evidence type="ECO:0000256" key="7">
    <source>
        <dbReference type="ARBA" id="ARBA00023163"/>
    </source>
</evidence>
<dbReference type="Gene3D" id="3.30.160.60">
    <property type="entry name" value="Classic Zinc Finger"/>
    <property type="match status" value="5"/>
</dbReference>
<keyword evidence="5 10" id="KW-0862">Zinc</keyword>
<dbReference type="GO" id="GO:0008270">
    <property type="term" value="F:zinc ion binding"/>
    <property type="evidence" value="ECO:0007669"/>
    <property type="project" value="UniProtKB-UniRule"/>
</dbReference>
<feature type="region of interest" description="Disordered" evidence="11">
    <location>
        <begin position="353"/>
        <end position="373"/>
    </location>
</feature>
<protein>
    <recommendedName>
        <fullName evidence="15">Zinc-finger double domain protein</fullName>
    </recommendedName>
</protein>
<dbReference type="PROSITE" id="PS50157">
    <property type="entry name" value="ZINC_FINGER_C2H2_2"/>
    <property type="match status" value="9"/>
</dbReference>
<dbReference type="PROSITE" id="PS00028">
    <property type="entry name" value="ZINC_FINGER_C2H2_1"/>
    <property type="match status" value="8"/>
</dbReference>
<dbReference type="FunFam" id="3.30.160.60:FF:000624">
    <property type="entry name" value="zinc finger protein 697"/>
    <property type="match status" value="1"/>
</dbReference>
<dbReference type="Pfam" id="PF00096">
    <property type="entry name" value="zf-C2H2"/>
    <property type="match status" value="1"/>
</dbReference>
<dbReference type="GO" id="GO:0000978">
    <property type="term" value="F:RNA polymerase II cis-regulatory region sequence-specific DNA binding"/>
    <property type="evidence" value="ECO:0007669"/>
    <property type="project" value="TreeGrafter"/>
</dbReference>
<dbReference type="AlphaFoldDB" id="A0A1I8M9V1"/>
<dbReference type="PROSITE" id="PS51915">
    <property type="entry name" value="ZAD"/>
    <property type="match status" value="1"/>
</dbReference>
<keyword evidence="3" id="KW-0677">Repeat</keyword>
<dbReference type="eggNOG" id="KOG1721">
    <property type="taxonomic scope" value="Eukaryota"/>
</dbReference>
<dbReference type="GO" id="GO:0001227">
    <property type="term" value="F:DNA-binding transcription repressor activity, RNA polymerase II-specific"/>
    <property type="evidence" value="ECO:0007669"/>
    <property type="project" value="TreeGrafter"/>
</dbReference>
<keyword evidence="7" id="KW-0804">Transcription</keyword>
<name>A0A1I8M9V1_MUSDO</name>
<dbReference type="Pfam" id="PF13912">
    <property type="entry name" value="zf-C2H2_6"/>
    <property type="match status" value="1"/>
</dbReference>